<keyword evidence="3" id="KW-1185">Reference proteome</keyword>
<evidence type="ECO:0000313" key="3">
    <source>
        <dbReference type="Proteomes" id="UP001054821"/>
    </source>
</evidence>
<evidence type="ECO:0000256" key="1">
    <source>
        <dbReference type="SAM" id="MobiDB-lite"/>
    </source>
</evidence>
<organism evidence="2 3">
    <name type="scientific">Prunus dulcis</name>
    <name type="common">Almond</name>
    <name type="synonym">Amygdalus dulcis</name>
    <dbReference type="NCBI Taxonomy" id="3755"/>
    <lineage>
        <taxon>Eukaryota</taxon>
        <taxon>Viridiplantae</taxon>
        <taxon>Streptophyta</taxon>
        <taxon>Embryophyta</taxon>
        <taxon>Tracheophyta</taxon>
        <taxon>Spermatophyta</taxon>
        <taxon>Magnoliopsida</taxon>
        <taxon>eudicotyledons</taxon>
        <taxon>Gunneridae</taxon>
        <taxon>Pentapetalae</taxon>
        <taxon>rosids</taxon>
        <taxon>fabids</taxon>
        <taxon>Rosales</taxon>
        <taxon>Rosaceae</taxon>
        <taxon>Amygdaloideae</taxon>
        <taxon>Amygdaleae</taxon>
        <taxon>Prunus</taxon>
    </lineage>
</organism>
<gene>
    <name evidence="2" type="ORF">L3X38_043242</name>
</gene>
<evidence type="ECO:0000313" key="2">
    <source>
        <dbReference type="EMBL" id="KAI5314066.1"/>
    </source>
</evidence>
<proteinExistence type="predicted"/>
<protein>
    <submittedName>
        <fullName evidence="2">Uncharacterized protein</fullName>
    </submittedName>
</protein>
<accession>A0AAD4UXS4</accession>
<comment type="caution">
    <text evidence="2">The sequence shown here is derived from an EMBL/GenBank/DDBJ whole genome shotgun (WGS) entry which is preliminary data.</text>
</comment>
<dbReference type="AlphaFoldDB" id="A0AAD4UXS4"/>
<dbReference type="Proteomes" id="UP001054821">
    <property type="component" value="Chromosome 8"/>
</dbReference>
<name>A0AAD4UXS4_PRUDU</name>
<sequence length="129" mass="14530">MRNHTSITEFGRRRRRRDGEKAPVRTSRARGRSSWFPTGKTGSKGQANYHNARDDQVLVDEKDPVEEGQDEQLASSNIKWDLSGILCAHGIAAIHYKGGKAVEDYVHSYYSKDGYMALYNNLIMPINGS</sequence>
<dbReference type="EMBL" id="JAJFAZ020000008">
    <property type="protein sequence ID" value="KAI5314066.1"/>
    <property type="molecule type" value="Genomic_DNA"/>
</dbReference>
<reference evidence="2 3" key="1">
    <citation type="journal article" date="2022" name="G3 (Bethesda)">
        <title>Whole-genome sequence and methylome profiling of the almond [Prunus dulcis (Mill.) D.A. Webb] cultivar 'Nonpareil'.</title>
        <authorList>
            <person name="D'Amico-Willman K.M."/>
            <person name="Ouma W.Z."/>
            <person name="Meulia T."/>
            <person name="Sideli G.M."/>
            <person name="Gradziel T.M."/>
            <person name="Fresnedo-Ramirez J."/>
        </authorList>
    </citation>
    <scope>NUCLEOTIDE SEQUENCE [LARGE SCALE GENOMIC DNA]</scope>
    <source>
        <strain evidence="2">Clone GOH B32 T37-40</strain>
    </source>
</reference>
<feature type="region of interest" description="Disordered" evidence="1">
    <location>
        <begin position="1"/>
        <end position="50"/>
    </location>
</feature>
<feature type="compositionally biased region" description="Polar residues" evidence="1">
    <location>
        <begin position="40"/>
        <end position="49"/>
    </location>
</feature>